<evidence type="ECO:0000313" key="2">
    <source>
        <dbReference type="EMBL" id="KAK1618511.1"/>
    </source>
</evidence>
<name>A0AAD8RCX1_LOLMU</name>
<reference evidence="2" key="1">
    <citation type="submission" date="2023-07" db="EMBL/GenBank/DDBJ databases">
        <title>A chromosome-level genome assembly of Lolium multiflorum.</title>
        <authorList>
            <person name="Chen Y."/>
            <person name="Copetti D."/>
            <person name="Kolliker R."/>
            <person name="Studer B."/>
        </authorList>
    </citation>
    <scope>NUCLEOTIDE SEQUENCE</scope>
    <source>
        <strain evidence="2">02402/16</strain>
        <tissue evidence="2">Leaf</tissue>
    </source>
</reference>
<evidence type="ECO:0000259" key="1">
    <source>
        <dbReference type="Pfam" id="PF14111"/>
    </source>
</evidence>
<keyword evidence="3" id="KW-1185">Reference proteome</keyword>
<dbReference type="AlphaFoldDB" id="A0AAD8RCX1"/>
<evidence type="ECO:0000313" key="3">
    <source>
        <dbReference type="Proteomes" id="UP001231189"/>
    </source>
</evidence>
<sequence length="236" mass="25620">MTGPIEVTGRDKMVAKPPLVGAGGVTENPGGVSSEAAAAAGSGDNVAEMMGRLRLTAAEAVAVVLDDDKDDVQVHSPWAIVGKVLSLSILHINTIAAALRPAWGNPRGLVFNSAGDNLFVAEFGTKGDMDRVVHGPPWVVGKRAVLLQDFNVDLKPKDMIFNVLDAIPVKVTDEMNADLCKPYNDERIELLADRFQQGFGHDGFPSLFYQTHWDFFKKEICDAVRAFWEGTFLRVV</sequence>
<dbReference type="Pfam" id="PF14111">
    <property type="entry name" value="DUF4283"/>
    <property type="match status" value="1"/>
</dbReference>
<proteinExistence type="predicted"/>
<comment type="caution">
    <text evidence="2">The sequence shown here is derived from an EMBL/GenBank/DDBJ whole genome shotgun (WGS) entry which is preliminary data.</text>
</comment>
<dbReference type="EMBL" id="JAUUTY010000006">
    <property type="protein sequence ID" value="KAK1618511.1"/>
    <property type="molecule type" value="Genomic_DNA"/>
</dbReference>
<gene>
    <name evidence="2" type="ORF">QYE76_024028</name>
</gene>
<dbReference type="InterPro" id="IPR025558">
    <property type="entry name" value="DUF4283"/>
</dbReference>
<dbReference type="Proteomes" id="UP001231189">
    <property type="component" value="Unassembled WGS sequence"/>
</dbReference>
<protein>
    <recommendedName>
        <fullName evidence="1">DUF4283 domain-containing protein</fullName>
    </recommendedName>
</protein>
<feature type="domain" description="DUF4283" evidence="1">
    <location>
        <begin position="78"/>
        <end position="156"/>
    </location>
</feature>
<organism evidence="2 3">
    <name type="scientific">Lolium multiflorum</name>
    <name type="common">Italian ryegrass</name>
    <name type="synonym">Lolium perenne subsp. multiflorum</name>
    <dbReference type="NCBI Taxonomy" id="4521"/>
    <lineage>
        <taxon>Eukaryota</taxon>
        <taxon>Viridiplantae</taxon>
        <taxon>Streptophyta</taxon>
        <taxon>Embryophyta</taxon>
        <taxon>Tracheophyta</taxon>
        <taxon>Spermatophyta</taxon>
        <taxon>Magnoliopsida</taxon>
        <taxon>Liliopsida</taxon>
        <taxon>Poales</taxon>
        <taxon>Poaceae</taxon>
        <taxon>BOP clade</taxon>
        <taxon>Pooideae</taxon>
        <taxon>Poodae</taxon>
        <taxon>Poeae</taxon>
        <taxon>Poeae Chloroplast Group 2 (Poeae type)</taxon>
        <taxon>Loliodinae</taxon>
        <taxon>Loliinae</taxon>
        <taxon>Lolium</taxon>
    </lineage>
</organism>
<accession>A0AAD8RCX1</accession>